<dbReference type="Pfam" id="PF11793">
    <property type="entry name" value="FANCL_C"/>
    <property type="match status" value="1"/>
</dbReference>
<feature type="domain" description="FANCL UBC-like" evidence="3">
    <location>
        <begin position="91"/>
        <end position="189"/>
    </location>
</feature>
<dbReference type="GO" id="GO:0036297">
    <property type="term" value="P:interstrand cross-link repair"/>
    <property type="evidence" value="ECO:0007669"/>
    <property type="project" value="InterPro"/>
</dbReference>
<sequence length="306" mass="35559">MVITVQEPSVICGEFPSILHNEDYTIWEGHLSVEVNQFKIKMFIPSYPLMTDASFECTPYIKSCLQSHVDNVNTIGQLYDLFKQSIDSLLPFWRICKNLDEKSWVVEPSKPQKRDVYRRILISEYLSVVLTFNPFDLSSYPDVKFLGSMKAVAEGKTKYIRNLELFGWKEEVDVAENLIHLFEIEKLPVKVSTYETIGSENECYICFMNTIENEEPPSKWCNNPQCSSWYHHSCLVQEKKTAETTEKTAIKPVKDCCISSSKKKKTLQVEMGNVDCRSEWNVTYRQLEVYLSQNAHIINLLKKKIF</sequence>
<dbReference type="InterPro" id="IPR019162">
    <property type="entry name" value="FancL_WD-rpt_cont_dom"/>
</dbReference>
<dbReference type="Pfam" id="PF18891">
    <property type="entry name" value="FANCL_d3"/>
    <property type="match status" value="1"/>
</dbReference>
<dbReference type="InterPro" id="IPR026850">
    <property type="entry name" value="FANCL_C"/>
</dbReference>
<dbReference type="GO" id="GO:0043240">
    <property type="term" value="C:Fanconi anaemia nuclear complex"/>
    <property type="evidence" value="ECO:0007669"/>
    <property type="project" value="InterPro"/>
</dbReference>
<dbReference type="InterPro" id="IPR013083">
    <property type="entry name" value="Znf_RING/FYVE/PHD"/>
</dbReference>
<dbReference type="SMART" id="SM01197">
    <property type="entry name" value="FANCL_C"/>
    <property type="match status" value="1"/>
</dbReference>
<dbReference type="EMBL" id="OV725078">
    <property type="protein sequence ID" value="CAH1394237.1"/>
    <property type="molecule type" value="Genomic_DNA"/>
</dbReference>
<dbReference type="InterPro" id="IPR044037">
    <property type="entry name" value="FANCL_d3"/>
</dbReference>
<feature type="domain" description="FANCL C-terminal" evidence="2">
    <location>
        <begin position="201"/>
        <end position="247"/>
    </location>
</feature>
<protein>
    <submittedName>
        <fullName evidence="4">Uncharacterized protein</fullName>
    </submittedName>
</protein>
<name>A0A9P0E8M1_NEZVI</name>
<dbReference type="Pfam" id="PF09765">
    <property type="entry name" value="FANCL_d1"/>
    <property type="match status" value="1"/>
</dbReference>
<evidence type="ECO:0000259" key="1">
    <source>
        <dbReference type="Pfam" id="PF09765"/>
    </source>
</evidence>
<dbReference type="PANTHER" id="PTHR13206">
    <property type="entry name" value="UBIQUITIN LIGASE PROTEIN PHF9 FANCONI ANEMIA GROUP L PROTEIN"/>
    <property type="match status" value="1"/>
</dbReference>
<keyword evidence="5" id="KW-1185">Reference proteome</keyword>
<evidence type="ECO:0000259" key="3">
    <source>
        <dbReference type="Pfam" id="PF18891"/>
    </source>
</evidence>
<dbReference type="GO" id="GO:0061630">
    <property type="term" value="F:ubiquitin protein ligase activity"/>
    <property type="evidence" value="ECO:0007669"/>
    <property type="project" value="TreeGrafter"/>
</dbReference>
<dbReference type="OrthoDB" id="10263265at2759"/>
<dbReference type="InterPro" id="IPR043003">
    <property type="entry name" value="FANCL_d3_sf"/>
</dbReference>
<dbReference type="Gene3D" id="3.30.40.10">
    <property type="entry name" value="Zinc/RING finger domain, C3HC4 (zinc finger)"/>
    <property type="match status" value="1"/>
</dbReference>
<accession>A0A9P0E8M1</accession>
<dbReference type="CDD" id="cd23832">
    <property type="entry name" value="DRWD-C_FANCL"/>
    <property type="match status" value="1"/>
</dbReference>
<evidence type="ECO:0000259" key="2">
    <source>
        <dbReference type="Pfam" id="PF11793"/>
    </source>
</evidence>
<proteinExistence type="predicted"/>
<organism evidence="4 5">
    <name type="scientific">Nezara viridula</name>
    <name type="common">Southern green stink bug</name>
    <name type="synonym">Cimex viridulus</name>
    <dbReference type="NCBI Taxonomy" id="85310"/>
    <lineage>
        <taxon>Eukaryota</taxon>
        <taxon>Metazoa</taxon>
        <taxon>Ecdysozoa</taxon>
        <taxon>Arthropoda</taxon>
        <taxon>Hexapoda</taxon>
        <taxon>Insecta</taxon>
        <taxon>Pterygota</taxon>
        <taxon>Neoptera</taxon>
        <taxon>Paraneoptera</taxon>
        <taxon>Hemiptera</taxon>
        <taxon>Heteroptera</taxon>
        <taxon>Panheteroptera</taxon>
        <taxon>Pentatomomorpha</taxon>
        <taxon>Pentatomoidea</taxon>
        <taxon>Pentatomidae</taxon>
        <taxon>Pentatominae</taxon>
        <taxon>Nezara</taxon>
    </lineage>
</organism>
<evidence type="ECO:0000313" key="5">
    <source>
        <dbReference type="Proteomes" id="UP001152798"/>
    </source>
</evidence>
<gene>
    <name evidence="4" type="ORF">NEZAVI_LOCUS4770</name>
</gene>
<dbReference type="Gene3D" id="3.10.110.20">
    <property type="entry name" value="RWD domain-like"/>
    <property type="match status" value="1"/>
</dbReference>
<dbReference type="PANTHER" id="PTHR13206:SF0">
    <property type="entry name" value="E3 UBIQUITIN-PROTEIN LIGASE FANCL"/>
    <property type="match status" value="1"/>
</dbReference>
<dbReference type="CDD" id="cd23786">
    <property type="entry name" value="ELF_FANCL"/>
    <property type="match status" value="1"/>
</dbReference>
<evidence type="ECO:0000313" key="4">
    <source>
        <dbReference type="EMBL" id="CAH1394237.1"/>
    </source>
</evidence>
<dbReference type="Proteomes" id="UP001152798">
    <property type="component" value="Chromosome 2"/>
</dbReference>
<dbReference type="AlphaFoldDB" id="A0A9P0E8M1"/>
<dbReference type="GO" id="GO:0006513">
    <property type="term" value="P:protein monoubiquitination"/>
    <property type="evidence" value="ECO:0007669"/>
    <property type="project" value="TreeGrafter"/>
</dbReference>
<reference evidence="4" key="1">
    <citation type="submission" date="2022-01" db="EMBL/GenBank/DDBJ databases">
        <authorList>
            <person name="King R."/>
        </authorList>
    </citation>
    <scope>NUCLEOTIDE SEQUENCE</scope>
</reference>
<dbReference type="InterPro" id="IPR026848">
    <property type="entry name" value="Fancl"/>
</dbReference>
<feature type="domain" description="Fanconi anemia complex subunit FancL WD-repeat containing" evidence="1">
    <location>
        <begin position="13"/>
        <end position="73"/>
    </location>
</feature>